<dbReference type="OrthoDB" id="39175at2759"/>
<dbReference type="InterPro" id="IPR051615">
    <property type="entry name" value="Transcr_Regulatory_Elem"/>
</dbReference>
<comment type="subcellular location">
    <subcellularLocation>
        <location evidence="1">Nucleus</location>
    </subcellularLocation>
</comment>
<evidence type="ECO:0000313" key="11">
    <source>
        <dbReference type="Proteomes" id="UP000279259"/>
    </source>
</evidence>
<feature type="domain" description="Zn(2)-C6 fungal-type" evidence="9">
    <location>
        <begin position="15"/>
        <end position="68"/>
    </location>
</feature>
<feature type="compositionally biased region" description="Polar residues" evidence="8">
    <location>
        <begin position="382"/>
        <end position="391"/>
    </location>
</feature>
<feature type="compositionally biased region" description="Polar residues" evidence="8">
    <location>
        <begin position="216"/>
        <end position="244"/>
    </location>
</feature>
<dbReference type="PANTHER" id="PTHR31313:SF81">
    <property type="entry name" value="TY1 ENHANCER ACTIVATOR"/>
    <property type="match status" value="1"/>
</dbReference>
<feature type="region of interest" description="Disordered" evidence="8">
    <location>
        <begin position="1007"/>
        <end position="1112"/>
    </location>
</feature>
<protein>
    <recommendedName>
        <fullName evidence="9">Zn(2)-C6 fungal-type domain-containing protein</fullName>
    </recommendedName>
</protein>
<feature type="compositionally biased region" description="Low complexity" evidence="8">
    <location>
        <begin position="406"/>
        <end position="418"/>
    </location>
</feature>
<evidence type="ECO:0000256" key="5">
    <source>
        <dbReference type="ARBA" id="ARBA00023125"/>
    </source>
</evidence>
<name>A0A427YPI4_9TREE</name>
<dbReference type="STRING" id="1890683.A0A427YPI4"/>
<evidence type="ECO:0000256" key="3">
    <source>
        <dbReference type="ARBA" id="ARBA00022833"/>
    </source>
</evidence>
<organism evidence="10 11">
    <name type="scientific">Saitozyma podzolica</name>
    <dbReference type="NCBI Taxonomy" id="1890683"/>
    <lineage>
        <taxon>Eukaryota</taxon>
        <taxon>Fungi</taxon>
        <taxon>Dikarya</taxon>
        <taxon>Basidiomycota</taxon>
        <taxon>Agaricomycotina</taxon>
        <taxon>Tremellomycetes</taxon>
        <taxon>Tremellales</taxon>
        <taxon>Trimorphomycetaceae</taxon>
        <taxon>Saitozyma</taxon>
    </lineage>
</organism>
<dbReference type="PROSITE" id="PS50048">
    <property type="entry name" value="ZN2_CY6_FUNGAL_2"/>
    <property type="match status" value="1"/>
</dbReference>
<dbReference type="GO" id="GO:0005634">
    <property type="term" value="C:nucleus"/>
    <property type="evidence" value="ECO:0007669"/>
    <property type="project" value="UniProtKB-SubCell"/>
</dbReference>
<dbReference type="CDD" id="cd12148">
    <property type="entry name" value="fungal_TF_MHR"/>
    <property type="match status" value="1"/>
</dbReference>
<evidence type="ECO:0000256" key="1">
    <source>
        <dbReference type="ARBA" id="ARBA00004123"/>
    </source>
</evidence>
<evidence type="ECO:0000256" key="8">
    <source>
        <dbReference type="SAM" id="MobiDB-lite"/>
    </source>
</evidence>
<feature type="region of interest" description="Disordered" evidence="8">
    <location>
        <begin position="201"/>
        <end position="257"/>
    </location>
</feature>
<feature type="region of interest" description="Disordered" evidence="8">
    <location>
        <begin position="371"/>
        <end position="418"/>
    </location>
</feature>
<evidence type="ECO:0000256" key="2">
    <source>
        <dbReference type="ARBA" id="ARBA00022723"/>
    </source>
</evidence>
<accession>A0A427YPI4</accession>
<feature type="region of interest" description="Disordered" evidence="8">
    <location>
        <begin position="74"/>
        <end position="116"/>
    </location>
</feature>
<feature type="region of interest" description="Disordered" evidence="8">
    <location>
        <begin position="309"/>
        <end position="342"/>
    </location>
</feature>
<evidence type="ECO:0000256" key="4">
    <source>
        <dbReference type="ARBA" id="ARBA00023015"/>
    </source>
</evidence>
<dbReference type="InterPro" id="IPR036864">
    <property type="entry name" value="Zn2-C6_fun-type_DNA-bd_sf"/>
</dbReference>
<sequence>MAEADGKKRRRQNVACDSCKLRRIKCDLLNLLIPSESTSSQPPLHVLVQQNPDVDCTNCKNKGLKCTTDGIVNPTRPNKGGKRIDEARQKFGGGGAAEQPEHLSSGGAKGAEGSASAAGAAERAGVNDIDVDVDIDFVGTLPQLDQIPFETFITDTQIFPSDFTQANFTDLTHLTSAPTTSDPLASASASLGPWLQAQTQTRAQPAGLAPPDLTTPWGSNSSFGDQASSFEQSRSATHSNSPENVSAAGAPPPAPAEDAAAHIWRHFTEHPQQAAPNPIPASSSTDKSPNLQAWTKNVGQSFASWNPNPSSFASAATPAPSAAPANTSAPSPKDFGTYLNDDGAPSPDISLWSVQQTKPTHGRFASISSSRFGAHRAPVQSRPFTSGSGIDTHSVAGRKRSRLDSDAASEYSDSSGSADNPWRLFAEPSAVMHWGRREVVQESLADRALGLELSKHLVKVFFQAVHLSFPTVSPESFYIEWERAGQRSDRMTPQQEVLCATIEAWGARFSDSPVVLGLPSNKAGNAPRVITADGRFVPGTQARMHWGRSRLPVCNALVARARRLMDENGILRKPSLTGLQALVLFHQLQHMSNDNTKAAETWMEINLLHSNIIEHMKLLQLMWSSTDEIPQDENELPMPMHQTRMKQRRLFWTMLVGDAFSAAAAGMKPKIDQQDVDAAGEWLTVVERKLPPSSFKCLAIFMVLACVAREIANKLSAPGRRKGTISVPDMCVTARKIWAVLKSNIDELNAKSAELLEESVHGTLGFSPLNYLANIRLSTPFLLLVLHQIIREQLDFRKTLRAAYISDDLDPSKPNPEETNLAMLEELRLQSVDVLLQSCRSQTDMMQKLLPTGLVQTSSVFLGVLMAAAQFLAEVPVVEQGYPSDTLGGCGWTWETKQKEIGICIDALHQVGWAWHDVNDVLEAIMLSMERMEPSPEQLAAYQLGARTVSQVVLQQRKHQAEMENHAVDVAMTFWPPLDPVVLAKKALEGQSIVGFGNQLVDAPLGAPDNAIPGEESSEGLDGSDAVSGRESREVNLGKLGPRLPSFNYHSRIPAQRPNTTQLQPQPQSQSQSHLSPHSANTLQGNQKRSQQSSAATTPRPGAPGIDPETTRRDLTAFLLDTPGSMRKLSESGFFNVDISRTASPNADTAIPGATFLSDELIDALSAGYVPDQGSAAVDQVAQIETLPPWTSDHPPQPALPSQGPAVPGLGTSAMWNLNLNVDTSALNELGPSSMGGLGGGNGAAAATAQGNANASGMAAGGLMSPGETIREFEKFLNGLGGLGG</sequence>
<keyword evidence="6" id="KW-0804">Transcription</keyword>
<keyword evidence="11" id="KW-1185">Reference proteome</keyword>
<keyword evidence="4" id="KW-0805">Transcription regulation</keyword>
<feature type="region of interest" description="Disordered" evidence="8">
    <location>
        <begin position="271"/>
        <end position="291"/>
    </location>
</feature>
<dbReference type="InterPro" id="IPR001138">
    <property type="entry name" value="Zn2Cys6_DnaBD"/>
</dbReference>
<reference evidence="10 11" key="1">
    <citation type="submission" date="2018-11" db="EMBL/GenBank/DDBJ databases">
        <title>Genome sequence of Saitozyma podzolica DSM 27192.</title>
        <authorList>
            <person name="Aliyu H."/>
            <person name="Gorte O."/>
            <person name="Ochsenreither K."/>
        </authorList>
    </citation>
    <scope>NUCLEOTIDE SEQUENCE [LARGE SCALE GENOMIC DNA]</scope>
    <source>
        <strain evidence="10 11">DSM 27192</strain>
    </source>
</reference>
<dbReference type="Gene3D" id="4.10.240.10">
    <property type="entry name" value="Zn(2)-C6 fungal-type DNA-binding domain"/>
    <property type="match status" value="1"/>
</dbReference>
<dbReference type="InterPro" id="IPR007219">
    <property type="entry name" value="XnlR_reg_dom"/>
</dbReference>
<evidence type="ECO:0000256" key="6">
    <source>
        <dbReference type="ARBA" id="ARBA00023163"/>
    </source>
</evidence>
<dbReference type="GO" id="GO:0003677">
    <property type="term" value="F:DNA binding"/>
    <property type="evidence" value="ECO:0007669"/>
    <property type="project" value="UniProtKB-KW"/>
</dbReference>
<dbReference type="PANTHER" id="PTHR31313">
    <property type="entry name" value="TY1 ENHANCER ACTIVATOR"/>
    <property type="match status" value="1"/>
</dbReference>
<feature type="compositionally biased region" description="Low complexity" evidence="8">
    <location>
        <begin position="309"/>
        <end position="332"/>
    </location>
</feature>
<dbReference type="EMBL" id="RSCD01000005">
    <property type="protein sequence ID" value="RSH92960.1"/>
    <property type="molecule type" value="Genomic_DNA"/>
</dbReference>
<dbReference type="GO" id="GO:0000981">
    <property type="term" value="F:DNA-binding transcription factor activity, RNA polymerase II-specific"/>
    <property type="evidence" value="ECO:0007669"/>
    <property type="project" value="InterPro"/>
</dbReference>
<proteinExistence type="predicted"/>
<comment type="caution">
    <text evidence="10">The sequence shown here is derived from an EMBL/GenBank/DDBJ whole genome shotgun (WGS) entry which is preliminary data.</text>
</comment>
<evidence type="ECO:0000259" key="9">
    <source>
        <dbReference type="PROSITE" id="PS50048"/>
    </source>
</evidence>
<gene>
    <name evidence="10" type="ORF">EHS25_008408</name>
</gene>
<dbReference type="SMART" id="SM00066">
    <property type="entry name" value="GAL4"/>
    <property type="match status" value="1"/>
</dbReference>
<evidence type="ECO:0000256" key="7">
    <source>
        <dbReference type="ARBA" id="ARBA00023242"/>
    </source>
</evidence>
<dbReference type="GO" id="GO:0008270">
    <property type="term" value="F:zinc ion binding"/>
    <property type="evidence" value="ECO:0007669"/>
    <property type="project" value="InterPro"/>
</dbReference>
<feature type="compositionally biased region" description="Low complexity" evidence="8">
    <location>
        <begin position="1062"/>
        <end position="1079"/>
    </location>
</feature>
<dbReference type="Proteomes" id="UP000279259">
    <property type="component" value="Unassembled WGS sequence"/>
</dbReference>
<keyword evidence="7" id="KW-0539">Nucleus</keyword>
<dbReference type="SUPFAM" id="SSF57701">
    <property type="entry name" value="Zn2/Cys6 DNA-binding domain"/>
    <property type="match status" value="1"/>
</dbReference>
<evidence type="ECO:0000313" key="10">
    <source>
        <dbReference type="EMBL" id="RSH92960.1"/>
    </source>
</evidence>
<keyword evidence="2" id="KW-0479">Metal-binding</keyword>
<dbReference type="Pfam" id="PF04082">
    <property type="entry name" value="Fungal_trans"/>
    <property type="match status" value="1"/>
</dbReference>
<keyword evidence="3" id="KW-0862">Zinc</keyword>
<dbReference type="CDD" id="cd00067">
    <property type="entry name" value="GAL4"/>
    <property type="match status" value="1"/>
</dbReference>
<keyword evidence="5" id="KW-0238">DNA-binding</keyword>
<feature type="compositionally biased region" description="Polar residues" evidence="8">
    <location>
        <begin position="1080"/>
        <end position="1097"/>
    </location>
</feature>